<comment type="caution">
    <text evidence="3">The sequence shown here is derived from an EMBL/GenBank/DDBJ whole genome shotgun (WGS) entry which is preliminary data.</text>
</comment>
<evidence type="ECO:0000313" key="3">
    <source>
        <dbReference type="EMBL" id="MDO0824407.1"/>
    </source>
</evidence>
<name>A0ABT8QSW2_9FIRM</name>
<accession>A0ABT8QSW2</accession>
<feature type="region of interest" description="Disordered" evidence="2">
    <location>
        <begin position="1"/>
        <end position="30"/>
    </location>
</feature>
<evidence type="ECO:0000313" key="4">
    <source>
        <dbReference type="Proteomes" id="UP001176021"/>
    </source>
</evidence>
<dbReference type="RefSeq" id="WP_302049351.1">
    <property type="nucleotide sequence ID" value="NZ_JAMJEV010000014.1"/>
</dbReference>
<evidence type="ECO:0000256" key="1">
    <source>
        <dbReference type="SAM" id="Coils"/>
    </source>
</evidence>
<sequence length="703" mass="72596">MDANPAVDDFTVSQAIDGGEGSDVTPSDVTLDPTGKVVTLTVDPVVATAVDQSVVYSVSYKGGDTVAAPAFLVNGFALAVTNVQVVSDNNTKLTTVTASVKNAEEGATATVTIFAYDAEGALKETPEITVPGVAIEGDAIEKEINVAALVSADYVAVVTLDEVTAELEFTLDFAAVDAAVASVNLANTEPKLWTALQNSLFTGPKIELITKYRTFLGTTNEKTTVKAIQDVIDSVNVGEADKALMVQIKGASTQIELLALLEANFEGVVADLINEYQDAVNALEAGATKVDLQDAIDLINDFALATSAVQGLVDEEGNLVADQAGIDAAQVLVDALPADVDPDTTKANLQNAIDSAQVLLDAANLEAQVVAATVAVEALVDEEGSLVANQADIDAAQVLVDALPADVDPGTTKASLQDAIDSAQALLDAADLDAQVVAATAAVTALVDEEGNLVADQAGIDAAQVLVDALPADVDPDTTKASLQVAIDSAQVLLDSADVIAATAAVNALVDEENNLIADQDAIDAAKALVEALPADVDPDTTKADLQDAIDTAQELLNVANINTAIEAKNVVALQSIIVEYNLASYNNLTNAQRVELTEYIIANTTDPVTSTVDFEAAIFTEGAPATGYVSDYLADIATVNNAASITAMRDALTAIDYDVFNGLTSVEKLNVAEEILAIVGAENFVDYTLISQIQAAIDASIN</sequence>
<keyword evidence="4" id="KW-1185">Reference proteome</keyword>
<feature type="coiled-coil region" evidence="1">
    <location>
        <begin position="346"/>
        <end position="382"/>
    </location>
</feature>
<protein>
    <submittedName>
        <fullName evidence="3">Uncharacterized protein</fullName>
    </submittedName>
</protein>
<reference evidence="3" key="1">
    <citation type="submission" date="2022-05" db="EMBL/GenBank/DDBJ databases">
        <title>Expanded diversity of anoxic marine methylotrophy in a Black Sea sulfate reducing microorganism.</title>
        <authorList>
            <person name="Fischer P.Q."/>
            <person name="Stams A.J.M."/>
            <person name="Villanueva L."/>
            <person name="Sousa D.Z."/>
        </authorList>
    </citation>
    <scope>NUCLEOTIDE SEQUENCE</scope>
    <source>
        <strain evidence="3">P130</strain>
    </source>
</reference>
<keyword evidence="1" id="KW-0175">Coiled coil</keyword>
<dbReference type="EMBL" id="JAMJEV010000014">
    <property type="protein sequence ID" value="MDO0824407.1"/>
    <property type="molecule type" value="Genomic_DNA"/>
</dbReference>
<organism evidence="3 4">
    <name type="scientific">Desulfosporosinus nitroreducens</name>
    <dbReference type="NCBI Taxonomy" id="2018668"/>
    <lineage>
        <taxon>Bacteria</taxon>
        <taxon>Bacillati</taxon>
        <taxon>Bacillota</taxon>
        <taxon>Clostridia</taxon>
        <taxon>Eubacteriales</taxon>
        <taxon>Desulfitobacteriaceae</taxon>
        <taxon>Desulfosporosinus</taxon>
    </lineage>
</organism>
<evidence type="ECO:0000256" key="2">
    <source>
        <dbReference type="SAM" id="MobiDB-lite"/>
    </source>
</evidence>
<gene>
    <name evidence="3" type="ORF">M8H41_16330</name>
</gene>
<dbReference type="Proteomes" id="UP001176021">
    <property type="component" value="Unassembled WGS sequence"/>
</dbReference>
<proteinExistence type="predicted"/>